<dbReference type="Gene3D" id="3.30.1180.10">
    <property type="match status" value="1"/>
</dbReference>
<name>A0A6N9Q399_9BACL</name>
<reference evidence="2 3" key="1">
    <citation type="submission" date="2019-01" db="EMBL/GenBank/DDBJ databases">
        <title>Chengkuizengella sp. nov., isolated from deep-sea sediment of East Pacific Ocean.</title>
        <authorList>
            <person name="Yang J."/>
            <person name="Lai Q."/>
            <person name="Shao Z."/>
        </authorList>
    </citation>
    <scope>NUCLEOTIDE SEQUENCE [LARGE SCALE GENOMIC DNA]</scope>
    <source>
        <strain evidence="2 3">YPA3-1-1</strain>
    </source>
</reference>
<dbReference type="SUPFAM" id="SSF82549">
    <property type="entry name" value="DAK1/DegV-like"/>
    <property type="match status" value="1"/>
</dbReference>
<organism evidence="2 3">
    <name type="scientific">Chengkuizengella marina</name>
    <dbReference type="NCBI Taxonomy" id="2507566"/>
    <lineage>
        <taxon>Bacteria</taxon>
        <taxon>Bacillati</taxon>
        <taxon>Bacillota</taxon>
        <taxon>Bacilli</taxon>
        <taxon>Bacillales</taxon>
        <taxon>Paenibacillaceae</taxon>
        <taxon>Chengkuizengella</taxon>
    </lineage>
</organism>
<evidence type="ECO:0000313" key="3">
    <source>
        <dbReference type="Proteomes" id="UP000448943"/>
    </source>
</evidence>
<dbReference type="InterPro" id="IPR050270">
    <property type="entry name" value="DegV_domain_contain"/>
</dbReference>
<dbReference type="Proteomes" id="UP000448943">
    <property type="component" value="Unassembled WGS sequence"/>
</dbReference>
<keyword evidence="3" id="KW-1185">Reference proteome</keyword>
<dbReference type="Pfam" id="PF02645">
    <property type="entry name" value="DegV"/>
    <property type="match status" value="1"/>
</dbReference>
<proteinExistence type="predicted"/>
<dbReference type="InterPro" id="IPR043168">
    <property type="entry name" value="DegV_C"/>
</dbReference>
<dbReference type="RefSeq" id="WP_160646049.1">
    <property type="nucleotide sequence ID" value="NZ_SIJB01000023.1"/>
</dbReference>
<evidence type="ECO:0000256" key="1">
    <source>
        <dbReference type="ARBA" id="ARBA00023121"/>
    </source>
</evidence>
<dbReference type="PANTHER" id="PTHR33434">
    <property type="entry name" value="DEGV DOMAIN-CONTAINING PROTEIN DR_1986-RELATED"/>
    <property type="match status" value="1"/>
</dbReference>
<gene>
    <name evidence="2" type="ORF">ERL59_09800</name>
</gene>
<dbReference type="AlphaFoldDB" id="A0A6N9Q399"/>
<comment type="caution">
    <text evidence="2">The sequence shown here is derived from an EMBL/GenBank/DDBJ whole genome shotgun (WGS) entry which is preliminary data.</text>
</comment>
<dbReference type="InterPro" id="IPR003797">
    <property type="entry name" value="DegV"/>
</dbReference>
<keyword evidence="1" id="KW-0446">Lipid-binding</keyword>
<protein>
    <submittedName>
        <fullName evidence="2">DegV family protein</fullName>
    </submittedName>
</protein>
<dbReference type="OrthoDB" id="9780660at2"/>
<accession>A0A6N9Q399</accession>
<sequence length="287" mass="31838">MTVKIITDSTSYIPDFLLNQFDISVVSQNVVDEGRCERELDIDQEKFYEKLANRNDLPSSSQPSVDEFHEVFENHIKNGHEIVGVFVSSEMSGTYETALMVKHIILEKYPKAKIELIDSRVNIMQLGFATLAAARAAKAGKTVSEIIEAVQRNLKRSRILFVPETLEYLKRGGRIGTAKALIGSVLQIKPILTVKAGKTGVFSNARTKKRAIEKMVNEFYENIKEYGLGDVIIHHIHCEKQAKSIADKIGQKIDKAVGLAPIGPVAGLHVGPGTIGIAYYTKEELNK</sequence>
<dbReference type="PANTHER" id="PTHR33434:SF2">
    <property type="entry name" value="FATTY ACID-BINDING PROTEIN TM_1468"/>
    <property type="match status" value="1"/>
</dbReference>
<dbReference type="NCBIfam" id="TIGR00762">
    <property type="entry name" value="DegV"/>
    <property type="match status" value="1"/>
</dbReference>
<evidence type="ECO:0000313" key="2">
    <source>
        <dbReference type="EMBL" id="NBI29251.1"/>
    </source>
</evidence>
<dbReference type="GO" id="GO:0008289">
    <property type="term" value="F:lipid binding"/>
    <property type="evidence" value="ECO:0007669"/>
    <property type="project" value="UniProtKB-KW"/>
</dbReference>
<dbReference type="Gene3D" id="3.40.50.10170">
    <property type="match status" value="1"/>
</dbReference>
<dbReference type="EMBL" id="SIJB01000023">
    <property type="protein sequence ID" value="NBI29251.1"/>
    <property type="molecule type" value="Genomic_DNA"/>
</dbReference>
<dbReference type="PROSITE" id="PS51482">
    <property type="entry name" value="DEGV"/>
    <property type="match status" value="1"/>
</dbReference>